<evidence type="ECO:0008006" key="3">
    <source>
        <dbReference type="Google" id="ProtNLM"/>
    </source>
</evidence>
<dbReference type="InterPro" id="IPR032675">
    <property type="entry name" value="LRR_dom_sf"/>
</dbReference>
<reference evidence="1 2" key="1">
    <citation type="journal article" date="2009" name="Nature">
        <title>Evolution of pathogenicity and sexual reproduction in eight Candida genomes.</title>
        <authorList>
            <person name="Butler G."/>
            <person name="Rasmussen M.D."/>
            <person name="Lin M.F."/>
            <person name="Santos M.A."/>
            <person name="Sakthikumar S."/>
            <person name="Munro C.A."/>
            <person name="Rheinbay E."/>
            <person name="Grabherr M."/>
            <person name="Forche A."/>
            <person name="Reedy J.L."/>
            <person name="Agrafioti I."/>
            <person name="Arnaud M.B."/>
            <person name="Bates S."/>
            <person name="Brown A.J."/>
            <person name="Brunke S."/>
            <person name="Costanzo M.C."/>
            <person name="Fitzpatrick D.A."/>
            <person name="de Groot P.W."/>
            <person name="Harris D."/>
            <person name="Hoyer L.L."/>
            <person name="Hube B."/>
            <person name="Klis F.M."/>
            <person name="Kodira C."/>
            <person name="Lennard N."/>
            <person name="Logue M.E."/>
            <person name="Martin R."/>
            <person name="Neiman A.M."/>
            <person name="Nikolaou E."/>
            <person name="Quail M.A."/>
            <person name="Quinn J."/>
            <person name="Santos M.C."/>
            <person name="Schmitzberger F.F."/>
            <person name="Sherlock G."/>
            <person name="Shah P."/>
            <person name="Silverstein K.A."/>
            <person name="Skrzypek M.S."/>
            <person name="Soll D."/>
            <person name="Staggs R."/>
            <person name="Stansfield I."/>
            <person name="Stumpf M.P."/>
            <person name="Sudbery P.E."/>
            <person name="Srikantha T."/>
            <person name="Zeng Q."/>
            <person name="Berman J."/>
            <person name="Berriman M."/>
            <person name="Heitman J."/>
            <person name="Gow N.A."/>
            <person name="Lorenz M.C."/>
            <person name="Birren B.W."/>
            <person name="Kellis M."/>
            <person name="Cuomo C.A."/>
        </authorList>
    </citation>
    <scope>NUCLEOTIDE SEQUENCE [LARGE SCALE GENOMIC DNA]</scope>
    <source>
        <strain evidence="2">ATCC MYA-3404 / T1</strain>
    </source>
</reference>
<gene>
    <name evidence="1" type="ORF">CTRG_06255</name>
</gene>
<keyword evidence="2" id="KW-1185">Reference proteome</keyword>
<dbReference type="Gene3D" id="3.80.10.10">
    <property type="entry name" value="Ribonuclease Inhibitor"/>
    <property type="match status" value="1"/>
</dbReference>
<name>C5MJL2_CANTT</name>
<dbReference type="AlphaFoldDB" id="C5MJL2"/>
<evidence type="ECO:0000313" key="2">
    <source>
        <dbReference type="Proteomes" id="UP000002037"/>
    </source>
</evidence>
<evidence type="ECO:0000313" key="1">
    <source>
        <dbReference type="EMBL" id="EER30084.1"/>
    </source>
</evidence>
<sequence length="500" mass="57386">MVRFKELPDEVVELIISYIPNTELERLFELPIIGKHALRTFYSAISIFDNYSLAKPLWVTSMVKASYLGYDELPHVSVAEYLELRKSNACISPKSLVFRREKELLKIAKSFPTLLKNTKITLGLELSEYFDLEHFIEEYHKSPFVVHRMNLTVCGSEKDFLPTQLTRNVSSLFFFQTGKHHRISIADYFQNLTLLRTSVKFREIDLYTIPRTIETLSCCFQCENVDEVELDFPKGLLHLDLTVDDERQVGQENINCYDITHLTNLKHLSLKCGLHTGYSLSSWMVPCSIKSLSIDWPTLIHGDISSSCPQLIKLCIARVQNNTTQNWSDILSLPKTLEILEIPETFLYRHEDLSKKEMQQLPIGLKSLQTRQIWKTDTSMVVDFTVSDFCQLQELCLYLTKPLSISDIPTTLSTLTMNSLSKFDFNELTKLHNLNELNIRYDLSKTGFSFNLPNSLRTLSLNGCGLSKINITSPGVIHLHLAGNNFKSIGEDNFCYSKYS</sequence>
<dbReference type="SUPFAM" id="SSF52047">
    <property type="entry name" value="RNI-like"/>
    <property type="match status" value="1"/>
</dbReference>
<proteinExistence type="predicted"/>
<protein>
    <recommendedName>
        <fullName evidence="3">F-box domain-containing protein</fullName>
    </recommendedName>
</protein>
<accession>C5MJL2</accession>
<organism evidence="1 2">
    <name type="scientific">Candida tropicalis (strain ATCC MYA-3404 / T1)</name>
    <name type="common">Yeast</name>
    <dbReference type="NCBI Taxonomy" id="294747"/>
    <lineage>
        <taxon>Eukaryota</taxon>
        <taxon>Fungi</taxon>
        <taxon>Dikarya</taxon>
        <taxon>Ascomycota</taxon>
        <taxon>Saccharomycotina</taxon>
        <taxon>Pichiomycetes</taxon>
        <taxon>Debaryomycetaceae</taxon>
        <taxon>Candida/Lodderomyces clade</taxon>
        <taxon>Candida</taxon>
    </lineage>
</organism>
<dbReference type="GeneID" id="8296255"/>
<dbReference type="RefSeq" id="XP_002547823.1">
    <property type="nucleotide sequence ID" value="XM_002547777.1"/>
</dbReference>
<dbReference type="VEuPathDB" id="FungiDB:CTRG_06255"/>
<dbReference type="EMBL" id="GG692416">
    <property type="protein sequence ID" value="EER30084.1"/>
    <property type="molecule type" value="Genomic_DNA"/>
</dbReference>
<dbReference type="Proteomes" id="UP000002037">
    <property type="component" value="Unassembled WGS sequence"/>
</dbReference>
<dbReference type="KEGG" id="ctp:CTRG_06255"/>